<gene>
    <name evidence="4" type="ORF">EIP91_006309</name>
</gene>
<dbReference type="Proteomes" id="UP000292702">
    <property type="component" value="Unassembled WGS sequence"/>
</dbReference>
<feature type="signal peptide" evidence="3">
    <location>
        <begin position="1"/>
        <end position="19"/>
    </location>
</feature>
<feature type="compositionally biased region" description="Acidic residues" evidence="1">
    <location>
        <begin position="270"/>
        <end position="286"/>
    </location>
</feature>
<dbReference type="AlphaFoldDB" id="A0A4R0RRB4"/>
<dbReference type="OrthoDB" id="2686083at2759"/>
<accession>A0A4R0RRB4</accession>
<feature type="region of interest" description="Disordered" evidence="1">
    <location>
        <begin position="405"/>
        <end position="428"/>
    </location>
</feature>
<name>A0A4R0RRB4_9APHY</name>
<evidence type="ECO:0000256" key="3">
    <source>
        <dbReference type="SAM" id="SignalP"/>
    </source>
</evidence>
<keyword evidence="5" id="KW-1185">Reference proteome</keyword>
<evidence type="ECO:0000256" key="1">
    <source>
        <dbReference type="SAM" id="MobiDB-lite"/>
    </source>
</evidence>
<keyword evidence="2" id="KW-1133">Transmembrane helix</keyword>
<keyword evidence="2" id="KW-0472">Membrane</keyword>
<keyword evidence="2" id="KW-0812">Transmembrane</keyword>
<feature type="chain" id="PRO_5020544224" evidence="3">
    <location>
        <begin position="20"/>
        <end position="513"/>
    </location>
</feature>
<organism evidence="4 5">
    <name type="scientific">Steccherinum ochraceum</name>
    <dbReference type="NCBI Taxonomy" id="92696"/>
    <lineage>
        <taxon>Eukaryota</taxon>
        <taxon>Fungi</taxon>
        <taxon>Dikarya</taxon>
        <taxon>Basidiomycota</taxon>
        <taxon>Agaricomycotina</taxon>
        <taxon>Agaricomycetes</taxon>
        <taxon>Polyporales</taxon>
        <taxon>Steccherinaceae</taxon>
        <taxon>Steccherinum</taxon>
    </lineage>
</organism>
<dbReference type="STRING" id="92696.A0A4R0RRB4"/>
<protein>
    <submittedName>
        <fullName evidence="4">Uncharacterized protein</fullName>
    </submittedName>
</protein>
<comment type="caution">
    <text evidence="4">The sequence shown here is derived from an EMBL/GenBank/DDBJ whole genome shotgun (WGS) entry which is preliminary data.</text>
</comment>
<feature type="transmembrane region" description="Helical" evidence="2">
    <location>
        <begin position="485"/>
        <end position="505"/>
    </location>
</feature>
<evidence type="ECO:0000313" key="4">
    <source>
        <dbReference type="EMBL" id="TCD69773.1"/>
    </source>
</evidence>
<evidence type="ECO:0000313" key="5">
    <source>
        <dbReference type="Proteomes" id="UP000292702"/>
    </source>
</evidence>
<proteinExistence type="predicted"/>
<feature type="transmembrane region" description="Helical" evidence="2">
    <location>
        <begin position="165"/>
        <end position="189"/>
    </location>
</feature>
<dbReference type="EMBL" id="RWJN01000034">
    <property type="protein sequence ID" value="TCD69773.1"/>
    <property type="molecule type" value="Genomic_DNA"/>
</dbReference>
<feature type="region of interest" description="Disordered" evidence="1">
    <location>
        <begin position="233"/>
        <end position="288"/>
    </location>
</feature>
<keyword evidence="3" id="KW-0732">Signal</keyword>
<evidence type="ECO:0000256" key="2">
    <source>
        <dbReference type="SAM" id="Phobius"/>
    </source>
</evidence>
<reference evidence="4 5" key="1">
    <citation type="submission" date="2018-11" db="EMBL/GenBank/DDBJ databases">
        <title>Genome assembly of Steccherinum ochraceum LE-BIN_3174, the white-rot fungus of the Steccherinaceae family (The Residual Polyporoid clade, Polyporales, Basidiomycota).</title>
        <authorList>
            <person name="Fedorova T.V."/>
            <person name="Glazunova O.A."/>
            <person name="Landesman E.O."/>
            <person name="Moiseenko K.V."/>
            <person name="Psurtseva N.V."/>
            <person name="Savinova O.S."/>
            <person name="Shakhova N.V."/>
            <person name="Tyazhelova T.V."/>
            <person name="Vasina D.V."/>
        </authorList>
    </citation>
    <scope>NUCLEOTIDE SEQUENCE [LARGE SCALE GENOMIC DNA]</scope>
    <source>
        <strain evidence="4 5">LE-BIN_3174</strain>
    </source>
</reference>
<sequence length="513" mass="55794">MPPSTILVSSALLALVVNANPIQRRQDAPQLDASAALQDVVQAIFHSSARQSLECLSCEKEEDIHAQTVEEQAAVLSALDDLDAVKAVAPIALDGVLTDDEKKLYDLLASPRPYAKLDDLEGHTAELQDVDAAAEELDLSADTSEPTNDEALFVNLQQYMPESQVLVLTFSCIAALLAMGCIGVGLYALHYFRKKAGLELSWELMPRVEARDAVEIVVDDDFASRLYDQKHRMSTSDVSQHRPDITPLDFGSPIRSPQSRRATPAVLSLDSDDESDAEESDEEDLDEKFHDAEEVPFYSWNVASSEKVADVPVILIEDHADPDYMPLPLPWSAPTFRPPTPYSTPPPTPPRTPHRRMVEMREANASISRPASPVSKPAWSVRASDAPALGFSSTEARAAPVPLPLPIRPARAAPSSPSPAQPPTSTSALPIPGGMPLQDTDVQMVELPKTRRAYRSPVPELDIAFALQLRPGLGLGSDPAWIVRFMMAMFGWMTVLFGSGGAVVMRGDRRAIA</sequence>